<organism evidence="2">
    <name type="scientific">marine metagenome</name>
    <dbReference type="NCBI Taxonomy" id="408172"/>
    <lineage>
        <taxon>unclassified sequences</taxon>
        <taxon>metagenomes</taxon>
        <taxon>ecological metagenomes</taxon>
    </lineage>
</organism>
<sequence length="137" mass="15525">VDLSIGQRAEFTEVISESMMEEFAKMSGDYNPHHMDESYARQTRFKKRICHGMLLASLFSRLIGMHLPGKHSLYFSQSLNFLYPAFIDDKVTVEGEVVKISRSTGIITLKTRITKENNIELVTGEAKVVVLEPSLDN</sequence>
<dbReference type="InterPro" id="IPR029069">
    <property type="entry name" value="HotDog_dom_sf"/>
</dbReference>
<gene>
    <name evidence="2" type="ORF">METZ01_LOCUS365211</name>
</gene>
<feature type="non-terminal residue" evidence="2">
    <location>
        <position position="1"/>
    </location>
</feature>
<dbReference type="PANTHER" id="PTHR43437:SF3">
    <property type="entry name" value="HYDROXYACYL-THIOESTER DEHYDRATASE TYPE 2, MITOCHONDRIAL"/>
    <property type="match status" value="1"/>
</dbReference>
<evidence type="ECO:0000259" key="1">
    <source>
        <dbReference type="Pfam" id="PF01575"/>
    </source>
</evidence>
<dbReference type="InterPro" id="IPR050965">
    <property type="entry name" value="UPF0336/Enoyl-CoA_hydratase"/>
</dbReference>
<dbReference type="PANTHER" id="PTHR43437">
    <property type="entry name" value="HYDROXYACYL-THIOESTER DEHYDRATASE TYPE 2, MITOCHONDRIAL-RELATED"/>
    <property type="match status" value="1"/>
</dbReference>
<accession>A0A382ST30</accession>
<proteinExistence type="predicted"/>
<dbReference type="InterPro" id="IPR002539">
    <property type="entry name" value="MaoC-like_dom"/>
</dbReference>
<dbReference type="CDD" id="cd03449">
    <property type="entry name" value="R_hydratase"/>
    <property type="match status" value="1"/>
</dbReference>
<name>A0A382ST30_9ZZZZ</name>
<feature type="domain" description="MaoC-like" evidence="1">
    <location>
        <begin position="12"/>
        <end position="112"/>
    </location>
</feature>
<dbReference type="Pfam" id="PF01575">
    <property type="entry name" value="MaoC_dehydratas"/>
    <property type="match status" value="1"/>
</dbReference>
<evidence type="ECO:0000313" key="2">
    <source>
        <dbReference type="EMBL" id="SVD12357.1"/>
    </source>
</evidence>
<dbReference type="SUPFAM" id="SSF54637">
    <property type="entry name" value="Thioesterase/thiol ester dehydrase-isomerase"/>
    <property type="match status" value="1"/>
</dbReference>
<reference evidence="2" key="1">
    <citation type="submission" date="2018-05" db="EMBL/GenBank/DDBJ databases">
        <authorList>
            <person name="Lanie J.A."/>
            <person name="Ng W.-L."/>
            <person name="Kazmierczak K.M."/>
            <person name="Andrzejewski T.M."/>
            <person name="Davidsen T.M."/>
            <person name="Wayne K.J."/>
            <person name="Tettelin H."/>
            <person name="Glass J.I."/>
            <person name="Rusch D."/>
            <person name="Podicherti R."/>
            <person name="Tsui H.-C.T."/>
            <person name="Winkler M.E."/>
        </authorList>
    </citation>
    <scope>NUCLEOTIDE SEQUENCE</scope>
</reference>
<dbReference type="Gene3D" id="3.10.129.10">
    <property type="entry name" value="Hotdog Thioesterase"/>
    <property type="match status" value="1"/>
</dbReference>
<dbReference type="GO" id="GO:0019171">
    <property type="term" value="F:(3R)-hydroxyacyl-[acyl-carrier-protein] dehydratase activity"/>
    <property type="evidence" value="ECO:0007669"/>
    <property type="project" value="TreeGrafter"/>
</dbReference>
<protein>
    <recommendedName>
        <fullName evidence="1">MaoC-like domain-containing protein</fullName>
    </recommendedName>
</protein>
<dbReference type="EMBL" id="UINC01130954">
    <property type="protein sequence ID" value="SVD12357.1"/>
    <property type="molecule type" value="Genomic_DNA"/>
</dbReference>
<dbReference type="AlphaFoldDB" id="A0A382ST30"/>
<dbReference type="GO" id="GO:0006633">
    <property type="term" value="P:fatty acid biosynthetic process"/>
    <property type="evidence" value="ECO:0007669"/>
    <property type="project" value="TreeGrafter"/>
</dbReference>